<proteinExistence type="predicted"/>
<accession>H1UYQ4</accession>
<name>H1UYQ4_COLHI</name>
<sequence>RHHRFSLFRVGSTTCRVRTASRRFVVVASKVLLTPASRQMLRSCGVSRCVSRGTLPALSEWRPDDAAQVESLHQTAHPVAAAFDA</sequence>
<evidence type="ECO:0000313" key="1">
    <source>
        <dbReference type="EMBL" id="CCF33105.1"/>
    </source>
</evidence>
<dbReference type="EMBL" id="CACQ02000643">
    <property type="protein sequence ID" value="CCF33105.1"/>
    <property type="molecule type" value="Genomic_DNA"/>
</dbReference>
<protein>
    <submittedName>
        <fullName evidence="1">Uncharacterized protein</fullName>
    </submittedName>
</protein>
<dbReference type="HOGENOM" id="CLU_2518576_0_0_1"/>
<reference evidence="2" key="1">
    <citation type="journal article" date="2012" name="Nat. Genet.">
        <title>Lifestyle transitions in plant pathogenic Colletotrichum fungi deciphered by genome and transcriptome analyses.</title>
        <authorList>
            <person name="O'Connell R.J."/>
            <person name="Thon M.R."/>
            <person name="Hacquard S."/>
            <person name="Amyotte S.G."/>
            <person name="Kleemann J."/>
            <person name="Torres M.F."/>
            <person name="Damm U."/>
            <person name="Buiate E.A."/>
            <person name="Epstein L."/>
            <person name="Alkan N."/>
            <person name="Altmueller J."/>
            <person name="Alvarado-Balderrama L."/>
            <person name="Bauser C.A."/>
            <person name="Becker C."/>
            <person name="Birren B.W."/>
            <person name="Chen Z."/>
            <person name="Choi J."/>
            <person name="Crouch J.A."/>
            <person name="Duvick J.P."/>
            <person name="Farman M.A."/>
            <person name="Gan P."/>
            <person name="Heiman D."/>
            <person name="Henrissat B."/>
            <person name="Howard R.J."/>
            <person name="Kabbage M."/>
            <person name="Koch C."/>
            <person name="Kracher B."/>
            <person name="Kubo Y."/>
            <person name="Law A.D."/>
            <person name="Lebrun M.-H."/>
            <person name="Lee Y.-H."/>
            <person name="Miyara I."/>
            <person name="Moore N."/>
            <person name="Neumann U."/>
            <person name="Nordstroem K."/>
            <person name="Panaccione D.G."/>
            <person name="Panstruga R."/>
            <person name="Place M."/>
            <person name="Proctor R.H."/>
            <person name="Prusky D."/>
            <person name="Rech G."/>
            <person name="Reinhardt R."/>
            <person name="Rollins J.A."/>
            <person name="Rounsley S."/>
            <person name="Schardl C.L."/>
            <person name="Schwartz D.C."/>
            <person name="Shenoy N."/>
            <person name="Shirasu K."/>
            <person name="Sikhakolli U.R."/>
            <person name="Stueber K."/>
            <person name="Sukno S.A."/>
            <person name="Sweigard J.A."/>
            <person name="Takano Y."/>
            <person name="Takahara H."/>
            <person name="Trail F."/>
            <person name="van der Does H.C."/>
            <person name="Voll L.M."/>
            <person name="Will I."/>
            <person name="Young S."/>
            <person name="Zeng Q."/>
            <person name="Zhang J."/>
            <person name="Zhou S."/>
            <person name="Dickman M.B."/>
            <person name="Schulze-Lefert P."/>
            <person name="Ver Loren van Themaat E."/>
            <person name="Ma L.-J."/>
            <person name="Vaillancourt L.J."/>
        </authorList>
    </citation>
    <scope>NUCLEOTIDE SEQUENCE [LARGE SCALE GENOMIC DNA]</scope>
    <source>
        <strain evidence="2">IMI 349063</strain>
    </source>
</reference>
<dbReference type="AlphaFoldDB" id="H1UYQ4"/>
<feature type="non-terminal residue" evidence="1">
    <location>
        <position position="85"/>
    </location>
</feature>
<organism evidence="1 2">
    <name type="scientific">Colletotrichum higginsianum (strain IMI 349063)</name>
    <name type="common">Crucifer anthracnose fungus</name>
    <dbReference type="NCBI Taxonomy" id="759273"/>
    <lineage>
        <taxon>Eukaryota</taxon>
        <taxon>Fungi</taxon>
        <taxon>Dikarya</taxon>
        <taxon>Ascomycota</taxon>
        <taxon>Pezizomycotina</taxon>
        <taxon>Sordariomycetes</taxon>
        <taxon>Hypocreomycetidae</taxon>
        <taxon>Glomerellales</taxon>
        <taxon>Glomerellaceae</taxon>
        <taxon>Colletotrichum</taxon>
        <taxon>Colletotrichum destructivum species complex</taxon>
    </lineage>
</organism>
<gene>
    <name evidence="1" type="ORF">CH063_05366</name>
</gene>
<evidence type="ECO:0000313" key="2">
    <source>
        <dbReference type="Proteomes" id="UP000007174"/>
    </source>
</evidence>
<dbReference type="Proteomes" id="UP000007174">
    <property type="component" value="Unassembled WGS sequence"/>
</dbReference>